<dbReference type="AlphaFoldDB" id="A0A5D3WL06"/>
<dbReference type="Pfam" id="PF16256">
    <property type="entry name" value="DUF4911"/>
    <property type="match status" value="1"/>
</dbReference>
<gene>
    <name evidence="1" type="ORF">EDC39_10459</name>
</gene>
<dbReference type="Proteomes" id="UP000324159">
    <property type="component" value="Unassembled WGS sequence"/>
</dbReference>
<dbReference type="OrthoDB" id="5472144at2"/>
<proteinExistence type="predicted"/>
<dbReference type="InterPro" id="IPR032587">
    <property type="entry name" value="DUF4911"/>
</dbReference>
<organism evidence="1 2">
    <name type="scientific">Geothermobacter ehrlichii</name>
    <dbReference type="NCBI Taxonomy" id="213224"/>
    <lineage>
        <taxon>Bacteria</taxon>
        <taxon>Pseudomonadati</taxon>
        <taxon>Thermodesulfobacteriota</taxon>
        <taxon>Desulfuromonadia</taxon>
        <taxon>Desulfuromonadales</taxon>
        <taxon>Geothermobacteraceae</taxon>
        <taxon>Geothermobacter</taxon>
    </lineage>
</organism>
<name>A0A5D3WL06_9BACT</name>
<dbReference type="RefSeq" id="WP_148895401.1">
    <property type="nucleotide sequence ID" value="NZ_VNIB01000004.1"/>
</dbReference>
<keyword evidence="2" id="KW-1185">Reference proteome</keyword>
<protein>
    <submittedName>
        <fullName evidence="1">Uncharacterized protein DUF4911</fullName>
    </submittedName>
</protein>
<sequence length="103" mass="11440">MVRRSREKNRETSGGDREFARCYLRVDRSRIAGIRFLLEAYDGVGFIRTIDAGPAVIEFSYPPSQGALAARLLEVLRREFGADRVPAPFAVGAVGKPAEELTR</sequence>
<dbReference type="EMBL" id="VNIB01000004">
    <property type="protein sequence ID" value="TYO98935.1"/>
    <property type="molecule type" value="Genomic_DNA"/>
</dbReference>
<reference evidence="1 2" key="1">
    <citation type="submission" date="2019-07" db="EMBL/GenBank/DDBJ databases">
        <title>Genomic Encyclopedia of Type Strains, Phase IV (KMG-IV): sequencing the most valuable type-strain genomes for metagenomic binning, comparative biology and taxonomic classification.</title>
        <authorList>
            <person name="Goeker M."/>
        </authorList>
    </citation>
    <scope>NUCLEOTIDE SEQUENCE [LARGE SCALE GENOMIC DNA]</scope>
    <source>
        <strain evidence="1 2">SS015</strain>
    </source>
</reference>
<evidence type="ECO:0000313" key="2">
    <source>
        <dbReference type="Proteomes" id="UP000324159"/>
    </source>
</evidence>
<evidence type="ECO:0000313" key="1">
    <source>
        <dbReference type="EMBL" id="TYO98935.1"/>
    </source>
</evidence>
<comment type="caution">
    <text evidence="1">The sequence shown here is derived from an EMBL/GenBank/DDBJ whole genome shotgun (WGS) entry which is preliminary data.</text>
</comment>
<accession>A0A5D3WL06</accession>